<evidence type="ECO:0000256" key="1">
    <source>
        <dbReference type="ARBA" id="ARBA00023125"/>
    </source>
</evidence>
<evidence type="ECO:0000313" key="5">
    <source>
        <dbReference type="EMBL" id="SLJ87010.1"/>
    </source>
</evidence>
<evidence type="ECO:0000256" key="2">
    <source>
        <dbReference type="PROSITE-ProRule" id="PRU00335"/>
    </source>
</evidence>
<evidence type="ECO:0000259" key="4">
    <source>
        <dbReference type="PROSITE" id="PS50977"/>
    </source>
</evidence>
<dbReference type="PANTHER" id="PTHR30055">
    <property type="entry name" value="HTH-TYPE TRANSCRIPTIONAL REGULATOR RUTR"/>
    <property type="match status" value="1"/>
</dbReference>
<evidence type="ECO:0000313" key="6">
    <source>
        <dbReference type="Proteomes" id="UP000190989"/>
    </source>
</evidence>
<gene>
    <name evidence="5" type="ORF">SAMN06295987_101449</name>
</gene>
<name>A0A1U6GUA8_9SPHN</name>
<organism evidence="5 6">
    <name type="scientific">Novosphingobium mathurense</name>
    <dbReference type="NCBI Taxonomy" id="428990"/>
    <lineage>
        <taxon>Bacteria</taxon>
        <taxon>Pseudomonadati</taxon>
        <taxon>Pseudomonadota</taxon>
        <taxon>Alphaproteobacteria</taxon>
        <taxon>Sphingomonadales</taxon>
        <taxon>Sphingomonadaceae</taxon>
        <taxon>Novosphingobium</taxon>
    </lineage>
</organism>
<dbReference type="GO" id="GO:0000976">
    <property type="term" value="F:transcription cis-regulatory region binding"/>
    <property type="evidence" value="ECO:0007669"/>
    <property type="project" value="TreeGrafter"/>
</dbReference>
<dbReference type="AlphaFoldDB" id="A0A1U6GUA8"/>
<evidence type="ECO:0000256" key="3">
    <source>
        <dbReference type="SAM" id="MobiDB-lite"/>
    </source>
</evidence>
<dbReference type="STRING" id="428990.SAMN06295987_101449"/>
<feature type="region of interest" description="Disordered" evidence="3">
    <location>
        <begin position="1"/>
        <end position="20"/>
    </location>
</feature>
<dbReference type="Gene3D" id="1.10.357.10">
    <property type="entry name" value="Tetracycline Repressor, domain 2"/>
    <property type="match status" value="1"/>
</dbReference>
<keyword evidence="1 2" id="KW-0238">DNA-binding</keyword>
<feature type="DNA-binding region" description="H-T-H motif" evidence="2">
    <location>
        <begin position="65"/>
        <end position="84"/>
    </location>
</feature>
<dbReference type="GO" id="GO:0003700">
    <property type="term" value="F:DNA-binding transcription factor activity"/>
    <property type="evidence" value="ECO:0007669"/>
    <property type="project" value="TreeGrafter"/>
</dbReference>
<keyword evidence="6" id="KW-1185">Reference proteome</keyword>
<protein>
    <submittedName>
        <fullName evidence="5">Transcriptional regulator, TetR family</fullName>
    </submittedName>
</protein>
<dbReference type="RefSeq" id="WP_079729345.1">
    <property type="nucleotide sequence ID" value="NZ_FVZE01000001.1"/>
</dbReference>
<reference evidence="6" key="1">
    <citation type="submission" date="2017-02" db="EMBL/GenBank/DDBJ databases">
        <authorList>
            <person name="Varghese N."/>
            <person name="Submissions S."/>
        </authorList>
    </citation>
    <scope>NUCLEOTIDE SEQUENCE [LARGE SCALE GENOMIC DNA]</scope>
    <source>
        <strain evidence="6">SM117</strain>
    </source>
</reference>
<dbReference type="PANTHER" id="PTHR30055:SF146">
    <property type="entry name" value="HTH-TYPE TRANSCRIPTIONAL DUAL REGULATOR CECR"/>
    <property type="match status" value="1"/>
</dbReference>
<dbReference type="Pfam" id="PF00440">
    <property type="entry name" value="TetR_N"/>
    <property type="match status" value="1"/>
</dbReference>
<proteinExistence type="predicted"/>
<dbReference type="SUPFAM" id="SSF46689">
    <property type="entry name" value="Homeodomain-like"/>
    <property type="match status" value="1"/>
</dbReference>
<dbReference type="EMBL" id="FVZE01000001">
    <property type="protein sequence ID" value="SLJ87010.1"/>
    <property type="molecule type" value="Genomic_DNA"/>
</dbReference>
<feature type="domain" description="HTH tetR-type" evidence="4">
    <location>
        <begin position="42"/>
        <end position="102"/>
    </location>
</feature>
<sequence length="242" mass="26583">MSRPKPDTNLAATGSKTEGASAEQALAAILTDVRKPLQPRSQASLDRMLTAAKTLMIERGGEDFTLQEVSSLGKVSTGSIYHRFEGKDELIRAVIGRELAMMGETEERAFADTLSASDNLDAYIPGYVRAFSQILLANALMLRLAMRRASVDPEVSRSGSRRQAEAAAVLAAGLAHYRQEIRGHIETKALMVVRIIFATLVRQLSIDSMEPVPDEQDWETLLRELGEMVLTYLKFGEDRTAG</sequence>
<dbReference type="PROSITE" id="PS50977">
    <property type="entry name" value="HTH_TETR_2"/>
    <property type="match status" value="1"/>
</dbReference>
<dbReference type="InterPro" id="IPR001647">
    <property type="entry name" value="HTH_TetR"/>
</dbReference>
<dbReference type="InterPro" id="IPR009057">
    <property type="entry name" value="Homeodomain-like_sf"/>
</dbReference>
<dbReference type="Proteomes" id="UP000190989">
    <property type="component" value="Unassembled WGS sequence"/>
</dbReference>
<dbReference type="InterPro" id="IPR050109">
    <property type="entry name" value="HTH-type_TetR-like_transc_reg"/>
</dbReference>
<accession>A0A1U6GUA8</accession>